<dbReference type="RefSeq" id="WP_187030632.1">
    <property type="nucleotide sequence ID" value="NZ_AP023420.1"/>
</dbReference>
<proteinExistence type="predicted"/>
<dbReference type="AlphaFoldDB" id="A0A810QB24"/>
<sequence length="235" mass="26552">MELFITASVNAGISLHWGAHQVWCDALHDTRVPGLSTLTPERFRRLLAHPAFQGPELLFFTHCHPDHYSKAQVQEVRRRWPSCFLALPEQRETAQILLQGESPGLRLGTDLVIRFRRLPHEGRQYAAVPHYGAILEREGFRILLAGDCAIAAQELADFVDGASIDLAVLPFPWITLPRGRAFVEQVIRPGRLLIHHLPLPEDDTYGYRPAAEAALGKVRVPEVQLFNRAFQEISF</sequence>
<dbReference type="Proteomes" id="UP000679848">
    <property type="component" value="Chromosome"/>
</dbReference>
<protein>
    <recommendedName>
        <fullName evidence="3">MBL fold metallo-hydrolase</fullName>
    </recommendedName>
</protein>
<evidence type="ECO:0000313" key="1">
    <source>
        <dbReference type="EMBL" id="BCK85470.1"/>
    </source>
</evidence>
<keyword evidence="2" id="KW-1185">Reference proteome</keyword>
<dbReference type="Gene3D" id="3.60.15.10">
    <property type="entry name" value="Ribonuclease Z/Hydroxyacylglutathione hydrolase-like"/>
    <property type="match status" value="1"/>
</dbReference>
<dbReference type="KEGG" id="pfaa:MM59RIKEN_27890"/>
<evidence type="ECO:0008006" key="3">
    <source>
        <dbReference type="Google" id="ProtNLM"/>
    </source>
</evidence>
<dbReference type="EMBL" id="AP023420">
    <property type="protein sequence ID" value="BCK85470.1"/>
    <property type="molecule type" value="Genomic_DNA"/>
</dbReference>
<gene>
    <name evidence="1" type="ORF">MM59RIKEN_27890</name>
</gene>
<organism evidence="1 2">
    <name type="scientific">Pusillibacter faecalis</name>
    <dbReference type="NCBI Taxonomy" id="2714358"/>
    <lineage>
        <taxon>Bacteria</taxon>
        <taxon>Bacillati</taxon>
        <taxon>Bacillota</taxon>
        <taxon>Clostridia</taxon>
        <taxon>Eubacteriales</taxon>
        <taxon>Oscillospiraceae</taxon>
        <taxon>Pusillibacter</taxon>
    </lineage>
</organism>
<dbReference type="InterPro" id="IPR036866">
    <property type="entry name" value="RibonucZ/Hydroxyglut_hydro"/>
</dbReference>
<name>A0A810QB24_9FIRM</name>
<evidence type="ECO:0000313" key="2">
    <source>
        <dbReference type="Proteomes" id="UP000679848"/>
    </source>
</evidence>
<reference evidence="1" key="1">
    <citation type="submission" date="2020-09" db="EMBL/GenBank/DDBJ databases">
        <title>New species isolated from human feces.</title>
        <authorList>
            <person name="Kitahara M."/>
            <person name="Shigeno Y."/>
            <person name="Shime M."/>
            <person name="Matsumoto Y."/>
            <person name="Nakamura S."/>
            <person name="Motooka D."/>
            <person name="Fukuoka S."/>
            <person name="Nishikawa H."/>
            <person name="Benno Y."/>
        </authorList>
    </citation>
    <scope>NUCLEOTIDE SEQUENCE</scope>
    <source>
        <strain evidence="1">MM59</strain>
    </source>
</reference>
<accession>A0A810QB24</accession>
<dbReference type="SUPFAM" id="SSF56281">
    <property type="entry name" value="Metallo-hydrolase/oxidoreductase"/>
    <property type="match status" value="1"/>
</dbReference>